<dbReference type="GO" id="GO:0046872">
    <property type="term" value="F:metal ion binding"/>
    <property type="evidence" value="ECO:0007669"/>
    <property type="project" value="UniProtKB-KW"/>
</dbReference>
<keyword evidence="2" id="KW-0812">Transmembrane</keyword>
<name>C4J8D5_MAIZE</name>
<evidence type="ECO:0008006" key="4">
    <source>
        <dbReference type="Google" id="ProtNLM"/>
    </source>
</evidence>
<dbReference type="ExpressionAtlas" id="C4J8D5">
    <property type="expression patterns" value="baseline and differential"/>
</dbReference>
<keyword evidence="2" id="KW-1133">Transmembrane helix</keyword>
<sequence length="121" mass="12881">MGGGVGAASDVSSVVLMGNRLSQLIDALELSKETMKTVKQNLWWAFLYNIVGLPIAAGALLPATGTILTPSIAGALMGFSSVGVMANSLLLRVRLSSRRKREPLKAISDEVEKNYSSKWST</sequence>
<dbReference type="InterPro" id="IPR036412">
    <property type="entry name" value="HAD-like_sf"/>
</dbReference>
<evidence type="ECO:0000313" key="3">
    <source>
        <dbReference type="EMBL" id="ACR37435.1"/>
    </source>
</evidence>
<feature type="transmembrane region" description="Helical" evidence="2">
    <location>
        <begin position="42"/>
        <end position="61"/>
    </location>
</feature>
<dbReference type="Gene3D" id="3.40.50.1000">
    <property type="entry name" value="HAD superfamily/HAD-like"/>
    <property type="match status" value="1"/>
</dbReference>
<dbReference type="PANTHER" id="PTHR43520:SF22">
    <property type="entry name" value="COPPER-TRANSPORTING ATPASE PAA1, CHLOROPLASTIC"/>
    <property type="match status" value="1"/>
</dbReference>
<evidence type="ECO:0000256" key="1">
    <source>
        <dbReference type="ARBA" id="ARBA00022967"/>
    </source>
</evidence>
<keyword evidence="2" id="KW-0472">Membrane</keyword>
<organism evidence="3">
    <name type="scientific">Zea mays</name>
    <name type="common">Maize</name>
    <dbReference type="NCBI Taxonomy" id="4577"/>
    <lineage>
        <taxon>Eukaryota</taxon>
        <taxon>Viridiplantae</taxon>
        <taxon>Streptophyta</taxon>
        <taxon>Embryophyta</taxon>
        <taxon>Tracheophyta</taxon>
        <taxon>Spermatophyta</taxon>
        <taxon>Magnoliopsida</taxon>
        <taxon>Liliopsida</taxon>
        <taxon>Poales</taxon>
        <taxon>Poaceae</taxon>
        <taxon>PACMAD clade</taxon>
        <taxon>Panicoideae</taxon>
        <taxon>Andropogonodae</taxon>
        <taxon>Andropogoneae</taxon>
        <taxon>Tripsacinae</taxon>
        <taxon>Zea</taxon>
    </lineage>
</organism>
<accession>C4J8D5</accession>
<proteinExistence type="evidence at transcript level"/>
<dbReference type="AlphaFoldDB" id="C4J8D5"/>
<protein>
    <recommendedName>
        <fullName evidence="4">Copper-transporting ATPase PAA1 chloroplastic</fullName>
    </recommendedName>
</protein>
<evidence type="ECO:0000256" key="2">
    <source>
        <dbReference type="SAM" id="Phobius"/>
    </source>
</evidence>
<dbReference type="PANTHER" id="PTHR43520">
    <property type="entry name" value="ATP7, ISOFORM B"/>
    <property type="match status" value="1"/>
</dbReference>
<feature type="transmembrane region" description="Helical" evidence="2">
    <location>
        <begin position="67"/>
        <end position="91"/>
    </location>
</feature>
<keyword evidence="1" id="KW-1278">Translocase</keyword>
<dbReference type="InterPro" id="IPR023214">
    <property type="entry name" value="HAD_sf"/>
</dbReference>
<dbReference type="SUPFAM" id="SSF56784">
    <property type="entry name" value="HAD-like"/>
    <property type="match status" value="1"/>
</dbReference>
<reference evidence="3" key="1">
    <citation type="journal article" date="2009" name="PLoS Genet.">
        <title>Sequencing, mapping, and analysis of 27,455 maize full-length cDNAs.</title>
        <authorList>
            <person name="Soderlund C."/>
            <person name="Descour A."/>
            <person name="Kudrna D."/>
            <person name="Bomhoff M."/>
            <person name="Boyd L."/>
            <person name="Currie J."/>
            <person name="Angelova A."/>
            <person name="Collura K."/>
            <person name="Wissotski M."/>
            <person name="Ashley E."/>
            <person name="Morrow D."/>
            <person name="Fernandes J."/>
            <person name="Walbot V."/>
            <person name="Yu Y."/>
        </authorList>
    </citation>
    <scope>NUCLEOTIDE SEQUENCE</scope>
    <source>
        <strain evidence="3">B73</strain>
    </source>
</reference>
<dbReference type="EMBL" id="BT087082">
    <property type="protein sequence ID" value="ACR37435.1"/>
    <property type="molecule type" value="mRNA"/>
</dbReference>